<dbReference type="InterPro" id="IPR050268">
    <property type="entry name" value="NADH-dep_flavin_reductase"/>
</dbReference>
<dbReference type="SUPFAM" id="SSF50475">
    <property type="entry name" value="FMN-binding split barrel"/>
    <property type="match status" value="1"/>
</dbReference>
<proteinExistence type="predicted"/>
<evidence type="ECO:0000259" key="2">
    <source>
        <dbReference type="SMART" id="SM00903"/>
    </source>
</evidence>
<gene>
    <name evidence="3" type="ORF">DBV39_08690</name>
</gene>
<accession>A0A2R4XIY7</accession>
<dbReference type="PANTHER" id="PTHR30466:SF1">
    <property type="entry name" value="FMN REDUCTASE (NADH) RUTF"/>
    <property type="match status" value="1"/>
</dbReference>
<evidence type="ECO:0000313" key="3">
    <source>
        <dbReference type="EMBL" id="AWB33771.1"/>
    </source>
</evidence>
<dbReference type="OrthoDB" id="8525727at2"/>
<feature type="domain" description="Flavin reductase like" evidence="2">
    <location>
        <begin position="12"/>
        <end position="166"/>
    </location>
</feature>
<keyword evidence="1" id="KW-0560">Oxidoreductase</keyword>
<dbReference type="EMBL" id="CP028901">
    <property type="protein sequence ID" value="AWB33771.1"/>
    <property type="molecule type" value="Genomic_DNA"/>
</dbReference>
<dbReference type="PANTHER" id="PTHR30466">
    <property type="entry name" value="FLAVIN REDUCTASE"/>
    <property type="match status" value="1"/>
</dbReference>
<evidence type="ECO:0000313" key="4">
    <source>
        <dbReference type="Proteomes" id="UP000244571"/>
    </source>
</evidence>
<dbReference type="Pfam" id="PF01613">
    <property type="entry name" value="Flavin_Reduct"/>
    <property type="match status" value="1"/>
</dbReference>
<dbReference type="Gene3D" id="2.30.110.10">
    <property type="entry name" value="Electron Transport, Fmn-binding Protein, Chain A"/>
    <property type="match status" value="1"/>
</dbReference>
<sequence>MTITSPGLKEAMRNVPSTVALITSRDQDGKPHGMAASAVISVSVDPPSVLVAVNQTAGIFPVVRSTGRICINFLGKHQEHLIEPFSRSDMREHRFAFEDWSDAHHASTDRLPWLPGARAVVFGEIDHEVPYGSHSLFIAKVSRVCLPSTETTERSPLVWIGGKSASLSYA</sequence>
<dbReference type="GO" id="GO:0010181">
    <property type="term" value="F:FMN binding"/>
    <property type="evidence" value="ECO:0007669"/>
    <property type="project" value="InterPro"/>
</dbReference>
<evidence type="ECO:0000256" key="1">
    <source>
        <dbReference type="ARBA" id="ARBA00023002"/>
    </source>
</evidence>
<dbReference type="Proteomes" id="UP000244571">
    <property type="component" value="Chromosome"/>
</dbReference>
<name>A0A2R4XIY7_9BURK</name>
<dbReference type="SMART" id="SM00903">
    <property type="entry name" value="Flavin_Reduct"/>
    <property type="match status" value="1"/>
</dbReference>
<keyword evidence="4" id="KW-1185">Reference proteome</keyword>
<dbReference type="GO" id="GO:0042602">
    <property type="term" value="F:riboflavin reductase (NADPH) activity"/>
    <property type="evidence" value="ECO:0007669"/>
    <property type="project" value="TreeGrafter"/>
</dbReference>
<protein>
    <submittedName>
        <fullName evidence="3">Flavin reductase</fullName>
    </submittedName>
</protein>
<dbReference type="AlphaFoldDB" id="A0A2R4XIY7"/>
<dbReference type="InterPro" id="IPR002563">
    <property type="entry name" value="Flavin_Rdtase-like_dom"/>
</dbReference>
<dbReference type="KEGG" id="boz:DBV39_08690"/>
<organism evidence="3 4">
    <name type="scientific">Orrella marina</name>
    <dbReference type="NCBI Taxonomy" id="2163011"/>
    <lineage>
        <taxon>Bacteria</taxon>
        <taxon>Pseudomonadati</taxon>
        <taxon>Pseudomonadota</taxon>
        <taxon>Betaproteobacteria</taxon>
        <taxon>Burkholderiales</taxon>
        <taxon>Alcaligenaceae</taxon>
        <taxon>Orrella</taxon>
    </lineage>
</organism>
<dbReference type="InterPro" id="IPR012349">
    <property type="entry name" value="Split_barrel_FMN-bd"/>
</dbReference>
<reference evidence="3 4" key="1">
    <citation type="submission" date="2018-04" db="EMBL/GenBank/DDBJ databases">
        <title>Bordetella sp. HZ20 isolated from seawater.</title>
        <authorList>
            <person name="Sun C."/>
        </authorList>
    </citation>
    <scope>NUCLEOTIDE SEQUENCE [LARGE SCALE GENOMIC DNA]</scope>
    <source>
        <strain evidence="3 4">HZ20</strain>
    </source>
</reference>
<dbReference type="RefSeq" id="WP_108621200.1">
    <property type="nucleotide sequence ID" value="NZ_CP028901.1"/>
</dbReference>